<keyword evidence="2" id="KW-1185">Reference proteome</keyword>
<gene>
    <name evidence="1" type="ORF">KPL78_23130</name>
</gene>
<protein>
    <recommendedName>
        <fullName evidence="3">Minor tail protein</fullName>
    </recommendedName>
</protein>
<dbReference type="Proteomes" id="UP001196565">
    <property type="component" value="Unassembled WGS sequence"/>
</dbReference>
<evidence type="ECO:0000313" key="2">
    <source>
        <dbReference type="Proteomes" id="UP001196565"/>
    </source>
</evidence>
<evidence type="ECO:0000313" key="1">
    <source>
        <dbReference type="EMBL" id="MBW6400773.1"/>
    </source>
</evidence>
<comment type="caution">
    <text evidence="1">The sequence shown here is derived from an EMBL/GenBank/DDBJ whole genome shotgun (WGS) entry which is preliminary data.</text>
</comment>
<accession>A0ABS7AEP2</accession>
<reference evidence="1 2" key="1">
    <citation type="submission" date="2021-07" db="EMBL/GenBank/DDBJ databases">
        <authorList>
            <person name="So Y."/>
        </authorList>
    </citation>
    <scope>NUCLEOTIDE SEQUENCE [LARGE SCALE GENOMIC DNA]</scope>
    <source>
        <strain evidence="1 2">HJA6</strain>
    </source>
</reference>
<proteinExistence type="predicted"/>
<dbReference type="EMBL" id="JAHYBZ010000009">
    <property type="protein sequence ID" value="MBW6400773.1"/>
    <property type="molecule type" value="Genomic_DNA"/>
</dbReference>
<sequence length="200" mass="21659">MGTIRTMQMFGPYTRPDWAGPVTISDNDPFTLYEIADANPRRVMGIIIPVTTKGRPSAPVPLSGFSTGMNWGTDKGHLMALDLGGPDISANIVPQTSLWQQSGGWRAVETNAQTLAMQWMGIGGVYDPGEDIPMPAAAAFLSVAPYSEVQVTTGQPLQYIGTVTKVIPTGNGYNVHPDEETHIFQIEPDGTWWPRGAKAW</sequence>
<name>A0ABS7AEP2_9PROT</name>
<dbReference type="RefSeq" id="WP_219765346.1">
    <property type="nucleotide sequence ID" value="NZ_JAHYBZ010000009.1"/>
</dbReference>
<evidence type="ECO:0008006" key="3">
    <source>
        <dbReference type="Google" id="ProtNLM"/>
    </source>
</evidence>
<organism evidence="1 2">
    <name type="scientific">Roseomonas alba</name>
    <dbReference type="NCBI Taxonomy" id="2846776"/>
    <lineage>
        <taxon>Bacteria</taxon>
        <taxon>Pseudomonadati</taxon>
        <taxon>Pseudomonadota</taxon>
        <taxon>Alphaproteobacteria</taxon>
        <taxon>Acetobacterales</taxon>
        <taxon>Roseomonadaceae</taxon>
        <taxon>Roseomonas</taxon>
    </lineage>
</organism>